<evidence type="ECO:0000256" key="6">
    <source>
        <dbReference type="SAM" id="Phobius"/>
    </source>
</evidence>
<dbReference type="EMBL" id="QOUI01000007">
    <property type="protein sequence ID" value="RCK69233.1"/>
    <property type="molecule type" value="Genomic_DNA"/>
</dbReference>
<dbReference type="Pfam" id="PF00482">
    <property type="entry name" value="T2SSF"/>
    <property type="match status" value="1"/>
</dbReference>
<keyword evidence="9" id="KW-1185">Reference proteome</keyword>
<proteinExistence type="predicted"/>
<evidence type="ECO:0000256" key="5">
    <source>
        <dbReference type="ARBA" id="ARBA00023136"/>
    </source>
</evidence>
<dbReference type="AlphaFoldDB" id="A0A367YTL8"/>
<feature type="transmembrane region" description="Helical" evidence="6">
    <location>
        <begin position="227"/>
        <end position="251"/>
    </location>
</feature>
<dbReference type="PANTHER" id="PTHR35007:SF3">
    <property type="entry name" value="POSSIBLE CONSERVED ALANINE RICH MEMBRANE PROTEIN"/>
    <property type="match status" value="1"/>
</dbReference>
<dbReference type="PANTHER" id="PTHR35007">
    <property type="entry name" value="INTEGRAL MEMBRANE PROTEIN-RELATED"/>
    <property type="match status" value="1"/>
</dbReference>
<evidence type="ECO:0000256" key="2">
    <source>
        <dbReference type="ARBA" id="ARBA00022475"/>
    </source>
</evidence>
<dbReference type="RefSeq" id="WP_114127089.1">
    <property type="nucleotide sequence ID" value="NZ_QOUI01000007.1"/>
</dbReference>
<name>A0A367YTL8_9ACTN</name>
<evidence type="ECO:0000313" key="8">
    <source>
        <dbReference type="EMBL" id="RCK69233.1"/>
    </source>
</evidence>
<evidence type="ECO:0000259" key="7">
    <source>
        <dbReference type="Pfam" id="PF00482"/>
    </source>
</evidence>
<evidence type="ECO:0000256" key="4">
    <source>
        <dbReference type="ARBA" id="ARBA00022989"/>
    </source>
</evidence>
<gene>
    <name evidence="8" type="ORF">DT076_12975</name>
</gene>
<dbReference type="Proteomes" id="UP000252770">
    <property type="component" value="Unassembled WGS sequence"/>
</dbReference>
<evidence type="ECO:0000313" key="9">
    <source>
        <dbReference type="Proteomes" id="UP000252770"/>
    </source>
</evidence>
<dbReference type="InterPro" id="IPR018076">
    <property type="entry name" value="T2SS_GspF_dom"/>
</dbReference>
<feature type="domain" description="Type II secretion system protein GspF" evidence="7">
    <location>
        <begin position="123"/>
        <end position="243"/>
    </location>
</feature>
<feature type="transmembrane region" description="Helical" evidence="6">
    <location>
        <begin position="84"/>
        <end position="104"/>
    </location>
</feature>
<comment type="caution">
    <text evidence="8">The sequence shown here is derived from an EMBL/GenBank/DDBJ whole genome shotgun (WGS) entry which is preliminary data.</text>
</comment>
<keyword evidence="4 6" id="KW-1133">Transmembrane helix</keyword>
<accession>A0A367YTL8</accession>
<dbReference type="GO" id="GO:0005886">
    <property type="term" value="C:plasma membrane"/>
    <property type="evidence" value="ECO:0007669"/>
    <property type="project" value="UniProtKB-SubCell"/>
</dbReference>
<protein>
    <recommendedName>
        <fullName evidence="7">Type II secretion system protein GspF domain-containing protein</fullName>
    </recommendedName>
</protein>
<reference evidence="8 9" key="1">
    <citation type="submission" date="2018-07" db="EMBL/GenBank/DDBJ databases">
        <title>Desertimonas flava gen. nov. sp. nov.</title>
        <authorList>
            <person name="Liu S."/>
        </authorList>
    </citation>
    <scope>NUCLEOTIDE SEQUENCE [LARGE SCALE GENOMIC DNA]</scope>
    <source>
        <strain evidence="8 9">16Sb5-5</strain>
    </source>
</reference>
<evidence type="ECO:0000256" key="1">
    <source>
        <dbReference type="ARBA" id="ARBA00004651"/>
    </source>
</evidence>
<keyword evidence="2" id="KW-1003">Cell membrane</keyword>
<organism evidence="8 9">
    <name type="scientific">Desertihabitans brevis</name>
    <dbReference type="NCBI Taxonomy" id="2268447"/>
    <lineage>
        <taxon>Bacteria</taxon>
        <taxon>Bacillati</taxon>
        <taxon>Actinomycetota</taxon>
        <taxon>Actinomycetes</taxon>
        <taxon>Propionibacteriales</taxon>
        <taxon>Propionibacteriaceae</taxon>
        <taxon>Desertihabitans</taxon>
    </lineage>
</organism>
<keyword evidence="3 6" id="KW-0812">Transmembrane</keyword>
<sequence length="256" mass="26817">MIADAVVPVALAVLAVLGLVRGQPSVLGAARAGVEDADGRLGRWVRRAWRGREGSLPGRRRLLLALPAVLGVAAALDVPWQVRLLAGVAAGAVVAVGLGWFVSADHHRQQVELMASWPHTWELLASCLRSGLPVGEACRAVCRVSETPSARALGGVVARIDVGMSEADALLELRDDPLVGRVVRDLARGLHSGTQQARTVAEHATEARAAHHATLQERARSVGVRSVLPLMVCYLPAFVLVGVVPVVGGMVGTLLG</sequence>
<evidence type="ECO:0000256" key="3">
    <source>
        <dbReference type="ARBA" id="ARBA00022692"/>
    </source>
</evidence>
<keyword evidence="5 6" id="KW-0472">Membrane</keyword>
<comment type="subcellular location">
    <subcellularLocation>
        <location evidence="1">Cell membrane</location>
        <topology evidence="1">Multi-pass membrane protein</topology>
    </subcellularLocation>
</comment>